<protein>
    <submittedName>
        <fullName evidence="1">Uncharacterized protein</fullName>
    </submittedName>
</protein>
<sequence length="80" mass="9578">MSQTEYFEIKNLLLETREKLEKLELLIPEKFEISYVSQKTGLTRQGVRKKLYVNYEPEVDFWYEGGKIFLSQKVALQMLK</sequence>
<dbReference type="Proteomes" id="UP000322644">
    <property type="component" value="Chromosome"/>
</dbReference>
<dbReference type="KEGG" id="apoc:APORC_0845"/>
<name>A0A5C2HC43_9BACT</name>
<accession>A0A5C2HC43</accession>
<dbReference type="EMBL" id="CP036246">
    <property type="protein sequence ID" value="QEP40453.1"/>
    <property type="molecule type" value="Genomic_DNA"/>
</dbReference>
<dbReference type="RefSeq" id="WP_066388033.1">
    <property type="nucleotide sequence ID" value="NZ_CP036246.2"/>
</dbReference>
<dbReference type="AlphaFoldDB" id="A0A5C2HC43"/>
<evidence type="ECO:0000313" key="2">
    <source>
        <dbReference type="Proteomes" id="UP000322644"/>
    </source>
</evidence>
<reference evidence="1 2" key="1">
    <citation type="submission" date="2019-09" db="EMBL/GenBank/DDBJ databases">
        <title>Complete genome sequencing of four Arcobacter species reveals a diverse suite of mobile elements.</title>
        <authorList>
            <person name="Miller W.G."/>
            <person name="Yee E."/>
            <person name="Bono J.L."/>
        </authorList>
    </citation>
    <scope>NUCLEOTIDE SEQUENCE [LARGE SCALE GENOMIC DNA]</scope>
    <source>
        <strain evidence="1 2">CCUG 56899</strain>
    </source>
</reference>
<proteinExistence type="predicted"/>
<gene>
    <name evidence="1" type="ORF">APORC_0845</name>
</gene>
<reference evidence="1 2" key="2">
    <citation type="submission" date="2019-09" db="EMBL/GenBank/DDBJ databases">
        <title>Taxonomic note: a critical rebuttal of the proposed division of the genus Arcobacter into six genera, emended descriptions of Arcobacter anaerophilus and the genus Arcobacter, and an assessment of genus-level boundaries for Epsilonproteobacteria using in silico genomic comparator tools.</title>
        <authorList>
            <person name="On S.L.W."/>
            <person name="Miller W.G."/>
            <person name="Biggs P."/>
            <person name="Cornelius A."/>
            <person name="Vandamme P."/>
        </authorList>
    </citation>
    <scope>NUCLEOTIDE SEQUENCE [LARGE SCALE GENOMIC DNA]</scope>
    <source>
        <strain evidence="1 2">CCUG 56899</strain>
    </source>
</reference>
<evidence type="ECO:0000313" key="1">
    <source>
        <dbReference type="EMBL" id="QEP40453.1"/>
    </source>
</evidence>
<organism evidence="1 2">
    <name type="scientific">Arcobacter porcinus</name>
    <dbReference type="NCBI Taxonomy" id="1935204"/>
    <lineage>
        <taxon>Bacteria</taxon>
        <taxon>Pseudomonadati</taxon>
        <taxon>Campylobacterota</taxon>
        <taxon>Epsilonproteobacteria</taxon>
        <taxon>Campylobacterales</taxon>
        <taxon>Arcobacteraceae</taxon>
        <taxon>Arcobacter</taxon>
    </lineage>
</organism>